<dbReference type="EMBL" id="AP022345">
    <property type="protein sequence ID" value="BBU67915.1"/>
    <property type="molecule type" value="Genomic_DNA"/>
</dbReference>
<dbReference type="OrthoDB" id="9152353at2"/>
<dbReference type="Gene3D" id="3.10.450.620">
    <property type="entry name" value="JHP933, nucleotidyltransferase-like core domain"/>
    <property type="match status" value="1"/>
</dbReference>
<dbReference type="AlphaFoldDB" id="A0A7R6TMX3"/>
<proteinExistence type="predicted"/>
<sequence>MQLVDPTLLGFQPLAIARDRFQFAFVRAVMLAAPGRLVVKGGMAIRAELDGVRMTEDVDFDRAAGISLEATANAIRQGLKQACIVCGVHDAQIAESKKTTATLRIKLHGTLPEGGVISFKAEASGRQPAFADRYKTVVPIKLPPAYRLPPIALDVYPINVLLATKIAALMSPERNVPRDVYDIKRMLDVGATPEGLNDLVSKEALALFAGEVWAKVDGIEYNAFRTELLPFIGQADAASITNAVWASWCTDVAAAIEEICHDASS</sequence>
<evidence type="ECO:0008006" key="3">
    <source>
        <dbReference type="Google" id="ProtNLM"/>
    </source>
</evidence>
<dbReference type="Proteomes" id="UP000463961">
    <property type="component" value="Chromosome"/>
</dbReference>
<name>A0A7R6TMX3_9RHOO</name>
<evidence type="ECO:0000313" key="2">
    <source>
        <dbReference type="Proteomes" id="UP000463961"/>
    </source>
</evidence>
<keyword evidence="2" id="KW-1185">Reference proteome</keyword>
<accession>A0A7R6TMX3</accession>
<dbReference type="InterPro" id="IPR014942">
    <property type="entry name" value="AbiEii"/>
</dbReference>
<dbReference type="RefSeq" id="WP_162049126.1">
    <property type="nucleotide sequence ID" value="NZ_AP022345.1"/>
</dbReference>
<reference evidence="2" key="1">
    <citation type="submission" date="2020-01" db="EMBL/GenBank/DDBJ databases">
        <title>Phosphoaccumulans saitamaens gen. nov., sp. nov., a polyphosphate accumulating bacterium isolated from surface river water.</title>
        <authorList>
            <person name="Watanabe K."/>
            <person name="Suda W."/>
        </authorList>
    </citation>
    <scope>NUCLEOTIDE SEQUENCE [LARGE SCALE GENOMIC DNA]</scope>
    <source>
        <strain evidence="2">ICHIAU1</strain>
    </source>
</reference>
<gene>
    <name evidence="1" type="ORF">ICHIAU1_01980</name>
</gene>
<dbReference type="Pfam" id="PF08843">
    <property type="entry name" value="AbiEii"/>
    <property type="match status" value="1"/>
</dbReference>
<evidence type="ECO:0000313" key="1">
    <source>
        <dbReference type="EMBL" id="BBU67915.1"/>
    </source>
</evidence>
<protein>
    <recommendedName>
        <fullName evidence="3">Nucleotidyl transferase AbiEii/AbiGii toxin family protein</fullName>
    </recommendedName>
</protein>
<organism evidence="1 2">
    <name type="scientific">Fluviibacter phosphoraccumulans</name>
    <dbReference type="NCBI Taxonomy" id="1751046"/>
    <lineage>
        <taxon>Bacteria</taxon>
        <taxon>Pseudomonadati</taxon>
        <taxon>Pseudomonadota</taxon>
        <taxon>Betaproteobacteria</taxon>
        <taxon>Rhodocyclales</taxon>
        <taxon>Fluviibacteraceae</taxon>
        <taxon>Fluviibacter</taxon>
    </lineage>
</organism>